<dbReference type="GO" id="GO:0008233">
    <property type="term" value="F:peptidase activity"/>
    <property type="evidence" value="ECO:0007669"/>
    <property type="project" value="UniProtKB-KW"/>
</dbReference>
<name>A0A318SCQ3_9DEIO</name>
<keyword evidence="4" id="KW-1185">Reference proteome</keyword>
<evidence type="ECO:0000259" key="2">
    <source>
        <dbReference type="Pfam" id="PF14343"/>
    </source>
</evidence>
<accession>A0A318SCQ3</accession>
<dbReference type="GO" id="GO:0006508">
    <property type="term" value="P:proteolysis"/>
    <property type="evidence" value="ECO:0007669"/>
    <property type="project" value="UniProtKB-KW"/>
</dbReference>
<sequence length="369" mass="37914">MSVMNKRAIGVLSLGAALLSGCTMTGPNNFEVHEVLLYGGVQERIGWVYGDLPATTGAASGSTNVKLGGSDVTLRPQVSDALAVTGTLSVGGRATFRAPTTAVNRAVTVTKDFIGDNYSVQVGTNVDAVFFTDGRTWFKLSDRLVAGSVVSRVPANVGTLRGAGSLTNAEADALSSSLLSQGPLAVAVLPISTLPDRPLDVSPAPRTYLRTGLFVQPGLATAIAPTPAAPSNSNPSVTVTEYTRGANSIFSSPNASVFVSRTATDLAARLAVAFGNQTNPPNLPSVDFARETIVTFFLGQRPTGGYGVSLVSARASGSTLTVTVRVTAPGPGAITSQVITSPFLLVRASGLFDRVVVQDTNGTVLAQSN</sequence>
<keyword evidence="1" id="KW-0732">Signal</keyword>
<keyword evidence="3" id="KW-0378">Hydrolase</keyword>
<proteinExistence type="predicted"/>
<protein>
    <submittedName>
        <fullName evidence="3">Protease stability complex PrcB-like protein</fullName>
    </submittedName>
</protein>
<comment type="caution">
    <text evidence="3">The sequence shown here is derived from an EMBL/GenBank/DDBJ whole genome shotgun (WGS) entry which is preliminary data.</text>
</comment>
<feature type="signal peptide" evidence="1">
    <location>
        <begin position="1"/>
        <end position="25"/>
    </location>
</feature>
<dbReference type="AlphaFoldDB" id="A0A318SCQ3"/>
<keyword evidence="3" id="KW-0645">Protease</keyword>
<feature type="chain" id="PRO_5016462768" evidence="1">
    <location>
        <begin position="26"/>
        <end position="369"/>
    </location>
</feature>
<evidence type="ECO:0000313" key="3">
    <source>
        <dbReference type="EMBL" id="PYE56651.1"/>
    </source>
</evidence>
<dbReference type="InterPro" id="IPR025748">
    <property type="entry name" value="PrcB_C_dom"/>
</dbReference>
<dbReference type="Pfam" id="PF14343">
    <property type="entry name" value="PrcB_C"/>
    <property type="match status" value="1"/>
</dbReference>
<dbReference type="PROSITE" id="PS51257">
    <property type="entry name" value="PROKAR_LIPOPROTEIN"/>
    <property type="match status" value="1"/>
</dbReference>
<gene>
    <name evidence="3" type="ORF">DES52_101456</name>
</gene>
<dbReference type="EMBL" id="QJSX01000001">
    <property type="protein sequence ID" value="PYE56651.1"/>
    <property type="molecule type" value="Genomic_DNA"/>
</dbReference>
<evidence type="ECO:0000256" key="1">
    <source>
        <dbReference type="SAM" id="SignalP"/>
    </source>
</evidence>
<reference evidence="3 4" key="1">
    <citation type="submission" date="2018-06" db="EMBL/GenBank/DDBJ databases">
        <title>Genomic Encyclopedia of Type Strains, Phase IV (KMG-IV): sequencing the most valuable type-strain genomes for metagenomic binning, comparative biology and taxonomic classification.</title>
        <authorList>
            <person name="Goeker M."/>
        </authorList>
    </citation>
    <scope>NUCLEOTIDE SEQUENCE [LARGE SCALE GENOMIC DNA]</scope>
    <source>
        <strain evidence="3 4">DSM 18048</strain>
    </source>
</reference>
<dbReference type="Proteomes" id="UP000248326">
    <property type="component" value="Unassembled WGS sequence"/>
</dbReference>
<organism evidence="3 4">
    <name type="scientific">Deinococcus yavapaiensis KR-236</name>
    <dbReference type="NCBI Taxonomy" id="694435"/>
    <lineage>
        <taxon>Bacteria</taxon>
        <taxon>Thermotogati</taxon>
        <taxon>Deinococcota</taxon>
        <taxon>Deinococci</taxon>
        <taxon>Deinococcales</taxon>
        <taxon>Deinococcaceae</taxon>
        <taxon>Deinococcus</taxon>
    </lineage>
</organism>
<evidence type="ECO:0000313" key="4">
    <source>
        <dbReference type="Proteomes" id="UP000248326"/>
    </source>
</evidence>
<feature type="domain" description="PrcB C-terminal" evidence="2">
    <location>
        <begin position="292"/>
        <end position="347"/>
    </location>
</feature>